<dbReference type="Pfam" id="PF09818">
    <property type="entry name" value="ABC_ATPase"/>
    <property type="match status" value="1"/>
</dbReference>
<name>A0A1V8TJE4_9PEZI</name>
<dbReference type="EMBL" id="NAJO01000006">
    <property type="protein sequence ID" value="OQO11500.1"/>
    <property type="molecule type" value="Genomic_DNA"/>
</dbReference>
<gene>
    <name evidence="3" type="ORF">B0A48_03227</name>
</gene>
<feature type="domain" description="ATPase of the ABC class N-terminal" evidence="2">
    <location>
        <begin position="2"/>
        <end position="116"/>
    </location>
</feature>
<dbReference type="Pfam" id="PF20446">
    <property type="entry name" value="ABC_N"/>
    <property type="match status" value="1"/>
</dbReference>
<reference evidence="4" key="1">
    <citation type="submission" date="2017-03" db="EMBL/GenBank/DDBJ databases">
        <title>Genomes of endolithic fungi from Antarctica.</title>
        <authorList>
            <person name="Coleine C."/>
            <person name="Masonjones S."/>
            <person name="Stajich J.E."/>
        </authorList>
    </citation>
    <scope>NUCLEOTIDE SEQUENCE [LARGE SCALE GENOMIC DNA]</scope>
    <source>
        <strain evidence="4">CCFEE 5527</strain>
    </source>
</reference>
<sequence>MQWPQTGFPTTCLESSVHKIALSDFVTRAAAGFIRKRHLDRDAASGGGWASPKGGAFNINAPGQEVLPRTSAIISGNETIELRFTVNLPVAGRSYLGKQAHQILVVNLMRLVQETLPHRNVIQVALEAHVLSVIEQHRLRQQLRGRNLISFIANGSILPRSSDAGAKPMAGDDLVTFQSPPELESTMQLGDGTTLCGMGIPKGITVLTGGGFHDGGELVVTDSTAVKSTGQDPVHDPSKAPPGIDLQSIDQLIGDGQAKFLAICLNRFAEDTISDAVNLNDLLDRPET</sequence>
<evidence type="ECO:0000313" key="4">
    <source>
        <dbReference type="Proteomes" id="UP000192596"/>
    </source>
</evidence>
<dbReference type="InParanoid" id="A0A1V8TJE4"/>
<dbReference type="Proteomes" id="UP000192596">
    <property type="component" value="Unassembled WGS sequence"/>
</dbReference>
<proteinExistence type="predicted"/>
<keyword evidence="4" id="KW-1185">Reference proteome</keyword>
<dbReference type="InterPro" id="IPR046833">
    <property type="entry name" value="ABC_N"/>
</dbReference>
<protein>
    <submittedName>
        <fullName evidence="3">Uncharacterized protein</fullName>
    </submittedName>
</protein>
<evidence type="ECO:0000259" key="1">
    <source>
        <dbReference type="Pfam" id="PF09818"/>
    </source>
</evidence>
<dbReference type="AlphaFoldDB" id="A0A1V8TJE4"/>
<comment type="caution">
    <text evidence="3">The sequence shown here is derived from an EMBL/GenBank/DDBJ whole genome shotgun (WGS) entry which is preliminary data.</text>
</comment>
<dbReference type="PANTHER" id="PTHR38149:SF1">
    <property type="entry name" value="ATPASE"/>
    <property type="match status" value="1"/>
</dbReference>
<dbReference type="PANTHER" id="PTHR38149">
    <property type="entry name" value="ATPASE"/>
    <property type="match status" value="1"/>
</dbReference>
<dbReference type="OrthoDB" id="189459at2759"/>
<accession>A0A1V8TJE4</accession>
<dbReference type="STRING" id="1507870.A0A1V8TJE4"/>
<feature type="domain" description="ATPase of the ABC class C-terminal" evidence="1">
    <location>
        <begin position="125"/>
        <end position="213"/>
    </location>
</feature>
<dbReference type="InterPro" id="IPR046834">
    <property type="entry name" value="ABC_ATPase_C"/>
</dbReference>
<evidence type="ECO:0000313" key="3">
    <source>
        <dbReference type="EMBL" id="OQO11500.1"/>
    </source>
</evidence>
<organism evidence="3 4">
    <name type="scientific">Cryoendolithus antarcticus</name>
    <dbReference type="NCBI Taxonomy" id="1507870"/>
    <lineage>
        <taxon>Eukaryota</taxon>
        <taxon>Fungi</taxon>
        <taxon>Dikarya</taxon>
        <taxon>Ascomycota</taxon>
        <taxon>Pezizomycotina</taxon>
        <taxon>Dothideomycetes</taxon>
        <taxon>Dothideomycetidae</taxon>
        <taxon>Cladosporiales</taxon>
        <taxon>Cladosporiaceae</taxon>
        <taxon>Cryoendolithus</taxon>
    </lineage>
</organism>
<evidence type="ECO:0000259" key="2">
    <source>
        <dbReference type="Pfam" id="PF20446"/>
    </source>
</evidence>
<dbReference type="InterPro" id="IPR019195">
    <property type="entry name" value="ABC_ATPase_put"/>
</dbReference>